<evidence type="ECO:0000256" key="2">
    <source>
        <dbReference type="ARBA" id="ARBA00023163"/>
    </source>
</evidence>
<gene>
    <name evidence="4" type="primary">fruR</name>
    <name evidence="4" type="ORF">NCTC11087_01333</name>
</gene>
<protein>
    <submittedName>
        <fullName evidence="4">Transcriptional repressor of fructose operon</fullName>
    </submittedName>
</protein>
<dbReference type="GeneID" id="77462293"/>
<dbReference type="InterPro" id="IPR001034">
    <property type="entry name" value="DeoR_HTH"/>
</dbReference>
<feature type="domain" description="HTH deoR-type" evidence="3">
    <location>
        <begin position="4"/>
        <end position="60"/>
    </location>
</feature>
<reference evidence="4 5" key="1">
    <citation type="submission" date="2018-06" db="EMBL/GenBank/DDBJ databases">
        <authorList>
            <consortium name="Pathogen Informatics"/>
            <person name="Doyle S."/>
        </authorList>
    </citation>
    <scope>NUCLEOTIDE SEQUENCE [LARGE SCALE GENOMIC DNA]</scope>
    <source>
        <strain evidence="4 5">NCTC11087</strain>
    </source>
</reference>
<accession>A0A380LKR2</accession>
<dbReference type="AlphaFoldDB" id="A0A380LKR2"/>
<evidence type="ECO:0000256" key="1">
    <source>
        <dbReference type="ARBA" id="ARBA00023015"/>
    </source>
</evidence>
<evidence type="ECO:0000259" key="3">
    <source>
        <dbReference type="PROSITE" id="PS51000"/>
    </source>
</evidence>
<dbReference type="InterPro" id="IPR037171">
    <property type="entry name" value="NagB/RpiA_transferase-like"/>
</dbReference>
<dbReference type="Pfam" id="PF08220">
    <property type="entry name" value="HTH_DeoR"/>
    <property type="match status" value="1"/>
</dbReference>
<dbReference type="GO" id="GO:0003700">
    <property type="term" value="F:DNA-binding transcription factor activity"/>
    <property type="evidence" value="ECO:0007669"/>
    <property type="project" value="InterPro"/>
</dbReference>
<proteinExistence type="predicted"/>
<dbReference type="InterPro" id="IPR050313">
    <property type="entry name" value="Carb_Metab_HTH_regulators"/>
</dbReference>
<keyword evidence="1" id="KW-0805">Transcription regulation</keyword>
<evidence type="ECO:0000313" key="4">
    <source>
        <dbReference type="EMBL" id="SUO04419.1"/>
    </source>
</evidence>
<dbReference type="OrthoDB" id="9797223at2"/>
<evidence type="ECO:0000313" key="5">
    <source>
        <dbReference type="Proteomes" id="UP000255523"/>
    </source>
</evidence>
<keyword evidence="5" id="KW-1185">Reference proteome</keyword>
<dbReference type="Gene3D" id="3.40.50.1360">
    <property type="match status" value="1"/>
</dbReference>
<dbReference type="InterPro" id="IPR014036">
    <property type="entry name" value="DeoR-like_C"/>
</dbReference>
<dbReference type="InterPro" id="IPR036390">
    <property type="entry name" value="WH_DNA-bd_sf"/>
</dbReference>
<dbReference type="SUPFAM" id="SSF100950">
    <property type="entry name" value="NagB/RpiA/CoA transferase-like"/>
    <property type="match status" value="1"/>
</dbReference>
<dbReference type="SUPFAM" id="SSF46785">
    <property type="entry name" value="Winged helix' DNA-binding domain"/>
    <property type="match status" value="1"/>
</dbReference>
<dbReference type="Pfam" id="PF00455">
    <property type="entry name" value="DeoRC"/>
    <property type="match status" value="1"/>
</dbReference>
<dbReference type="PANTHER" id="PTHR30363">
    <property type="entry name" value="HTH-TYPE TRANSCRIPTIONAL REGULATOR SRLR-RELATED"/>
    <property type="match status" value="1"/>
</dbReference>
<organism evidence="4 5">
    <name type="scientific">Faecalicoccus pleomorphus</name>
    <dbReference type="NCBI Taxonomy" id="1323"/>
    <lineage>
        <taxon>Bacteria</taxon>
        <taxon>Bacillati</taxon>
        <taxon>Bacillota</taxon>
        <taxon>Erysipelotrichia</taxon>
        <taxon>Erysipelotrichales</taxon>
        <taxon>Erysipelotrichaceae</taxon>
        <taxon>Faecalicoccus</taxon>
    </lineage>
</organism>
<dbReference type="EMBL" id="UHFX01000003">
    <property type="protein sequence ID" value="SUO04419.1"/>
    <property type="molecule type" value="Genomic_DNA"/>
</dbReference>
<sequence length="253" mass="28377">MEGMEKRRNDIVRYVNEQGNVTFNQLKEHFPSVSDMTLRTDLKALDEQQKLVRIHGGAKSLEIVTGNDDVLKKRYIRNTEEKKIIARKALELVKPNQTIFIDSGSTTTMLSNVLKDQPCTIFTNSISCAVELSRLKQAHCMLAGGTINVNSLSVTGVDAVQFLEHVNFDTVFMGVTCFSKNSGFTCESYQDAQVKRIAIQNARKVVILMDSSKIDKDGSYQFCSMKEADIIVSDFHLPESFKEECESMGVTIL</sequence>
<dbReference type="PROSITE" id="PS51000">
    <property type="entry name" value="HTH_DEOR_2"/>
    <property type="match status" value="1"/>
</dbReference>
<name>A0A380LKR2_9FIRM</name>
<dbReference type="SMART" id="SM00420">
    <property type="entry name" value="HTH_DEOR"/>
    <property type="match status" value="1"/>
</dbReference>
<dbReference type="RefSeq" id="WP_022789470.1">
    <property type="nucleotide sequence ID" value="NZ_CALEXM010000009.1"/>
</dbReference>
<dbReference type="SMART" id="SM01134">
    <property type="entry name" value="DeoRC"/>
    <property type="match status" value="1"/>
</dbReference>
<keyword evidence="2" id="KW-0804">Transcription</keyword>
<dbReference type="Proteomes" id="UP000255523">
    <property type="component" value="Unassembled WGS sequence"/>
</dbReference>
<dbReference type="PANTHER" id="PTHR30363:SF44">
    <property type="entry name" value="AGA OPERON TRANSCRIPTIONAL REPRESSOR-RELATED"/>
    <property type="match status" value="1"/>
</dbReference>